<feature type="region of interest" description="Disordered" evidence="1">
    <location>
        <begin position="262"/>
        <end position="294"/>
    </location>
</feature>
<dbReference type="RefSeq" id="XP_042914891.1">
    <property type="nucleotide sequence ID" value="XM_043072432.1"/>
</dbReference>
<evidence type="ECO:0000256" key="1">
    <source>
        <dbReference type="SAM" id="MobiDB-lite"/>
    </source>
</evidence>
<dbReference type="InParanoid" id="A0A2K3CQZ8"/>
<evidence type="ECO:0000313" key="3">
    <source>
        <dbReference type="Proteomes" id="UP000006906"/>
    </source>
</evidence>
<accession>A0A2K3CQZ8</accession>
<organism evidence="2 3">
    <name type="scientific">Chlamydomonas reinhardtii</name>
    <name type="common">Chlamydomonas smithii</name>
    <dbReference type="NCBI Taxonomy" id="3055"/>
    <lineage>
        <taxon>Eukaryota</taxon>
        <taxon>Viridiplantae</taxon>
        <taxon>Chlorophyta</taxon>
        <taxon>core chlorophytes</taxon>
        <taxon>Chlorophyceae</taxon>
        <taxon>CS clade</taxon>
        <taxon>Chlamydomonadales</taxon>
        <taxon>Chlamydomonadaceae</taxon>
        <taxon>Chlamydomonas</taxon>
    </lineage>
</organism>
<dbReference type="Proteomes" id="UP000006906">
    <property type="component" value="Chromosome 17"/>
</dbReference>
<keyword evidence="3" id="KW-1185">Reference proteome</keyword>
<dbReference type="Gramene" id="PNW70710">
    <property type="protein sequence ID" value="PNW70710"/>
    <property type="gene ID" value="CHLRE_17g731550v5"/>
</dbReference>
<proteinExistence type="predicted"/>
<dbReference type="ExpressionAtlas" id="A0A2K3CQZ8">
    <property type="expression patterns" value="baseline"/>
</dbReference>
<reference evidence="2 3" key="1">
    <citation type="journal article" date="2007" name="Science">
        <title>The Chlamydomonas genome reveals the evolution of key animal and plant functions.</title>
        <authorList>
            <person name="Merchant S.S."/>
            <person name="Prochnik S.E."/>
            <person name="Vallon O."/>
            <person name="Harris E.H."/>
            <person name="Karpowicz S.J."/>
            <person name="Witman G.B."/>
            <person name="Terry A."/>
            <person name="Salamov A."/>
            <person name="Fritz-Laylin L.K."/>
            <person name="Marechal-Drouard L."/>
            <person name="Marshall W.F."/>
            <person name="Qu L.H."/>
            <person name="Nelson D.R."/>
            <person name="Sanderfoot A.A."/>
            <person name="Spalding M.H."/>
            <person name="Kapitonov V.V."/>
            <person name="Ren Q."/>
            <person name="Ferris P."/>
            <person name="Lindquist E."/>
            <person name="Shapiro H."/>
            <person name="Lucas S.M."/>
            <person name="Grimwood J."/>
            <person name="Schmutz J."/>
            <person name="Cardol P."/>
            <person name="Cerutti H."/>
            <person name="Chanfreau G."/>
            <person name="Chen C.L."/>
            <person name="Cognat V."/>
            <person name="Croft M.T."/>
            <person name="Dent R."/>
            <person name="Dutcher S."/>
            <person name="Fernandez E."/>
            <person name="Fukuzawa H."/>
            <person name="Gonzalez-Ballester D."/>
            <person name="Gonzalez-Halphen D."/>
            <person name="Hallmann A."/>
            <person name="Hanikenne M."/>
            <person name="Hippler M."/>
            <person name="Inwood W."/>
            <person name="Jabbari K."/>
            <person name="Kalanon M."/>
            <person name="Kuras R."/>
            <person name="Lefebvre P.A."/>
            <person name="Lemaire S.D."/>
            <person name="Lobanov A.V."/>
            <person name="Lohr M."/>
            <person name="Manuell A."/>
            <person name="Meier I."/>
            <person name="Mets L."/>
            <person name="Mittag M."/>
            <person name="Mittelmeier T."/>
            <person name="Moroney J.V."/>
            <person name="Moseley J."/>
            <person name="Napoli C."/>
            <person name="Nedelcu A.M."/>
            <person name="Niyogi K."/>
            <person name="Novoselov S.V."/>
            <person name="Paulsen I.T."/>
            <person name="Pazour G."/>
            <person name="Purton S."/>
            <person name="Ral J.P."/>
            <person name="Riano-Pachon D.M."/>
            <person name="Riekhof W."/>
            <person name="Rymarquis L."/>
            <person name="Schroda M."/>
            <person name="Stern D."/>
            <person name="Umen J."/>
            <person name="Willows R."/>
            <person name="Wilson N."/>
            <person name="Zimmer S.L."/>
            <person name="Allmer J."/>
            <person name="Balk J."/>
            <person name="Bisova K."/>
            <person name="Chen C.J."/>
            <person name="Elias M."/>
            <person name="Gendler K."/>
            <person name="Hauser C."/>
            <person name="Lamb M.R."/>
            <person name="Ledford H."/>
            <person name="Long J.C."/>
            <person name="Minagawa J."/>
            <person name="Page M.D."/>
            <person name="Pan J."/>
            <person name="Pootakham W."/>
            <person name="Roje S."/>
            <person name="Rose A."/>
            <person name="Stahlberg E."/>
            <person name="Terauchi A.M."/>
            <person name="Yang P."/>
            <person name="Ball S."/>
            <person name="Bowler C."/>
            <person name="Dieckmann C.L."/>
            <person name="Gladyshev V.N."/>
            <person name="Green P."/>
            <person name="Jorgensen R."/>
            <person name="Mayfield S."/>
            <person name="Mueller-Roeber B."/>
            <person name="Rajamani S."/>
            <person name="Sayre R.T."/>
            <person name="Brokstein P."/>
            <person name="Dubchak I."/>
            <person name="Goodstein D."/>
            <person name="Hornick L."/>
            <person name="Huang Y.W."/>
            <person name="Jhaveri J."/>
            <person name="Luo Y."/>
            <person name="Martinez D."/>
            <person name="Ngau W.C."/>
            <person name="Otillar B."/>
            <person name="Poliakov A."/>
            <person name="Porter A."/>
            <person name="Szajkowski L."/>
            <person name="Werner G."/>
            <person name="Zhou K."/>
            <person name="Grigoriev I.V."/>
            <person name="Rokhsar D.S."/>
            <person name="Grossman A.R."/>
        </authorList>
    </citation>
    <scope>NUCLEOTIDE SEQUENCE [LARGE SCALE GENOMIC DNA]</scope>
    <source>
        <strain evidence="3">CC-503</strain>
    </source>
</reference>
<sequence>MVLLQSLKTNLHSTSSSPQTFAVPAPAVSAVAFRPTGQAGHGQVLLATSFGIVPLRLPPPGEDLTIEKPRVEPPVPLRNVQHSGFDHQRIFDASFDPLSGFVLMACGHSLYGIDESNRVDCLAGDPYAGDGAVLVDGPAVHARFTGAQRLAAAGGGLTFIRDRCSASRNGFLLRALHELPLPAEQGGGGTGLRAATTVHMGAAGDVGPHTFAYCPSRKSLVYATRGRALHQLMPHGVTRQLAGNDEPLASAAAANSAAAAASANDSASDDPDSAVAMSSGGAGGGGGRSAGRGVPQEEELRYGMGAGGGMDAGVNPCLMWPGACSFMPFTNIQAVAADPDGSGDIYVLDGVSGSSTTLKVLRGDGQLDTLAVGLRIGPKGSGRWPRLAALPGRRLIIYGVSQHDLMILQL</sequence>
<protein>
    <submittedName>
        <fullName evidence="2">Uncharacterized protein</fullName>
    </submittedName>
</protein>
<dbReference type="AlphaFoldDB" id="A0A2K3CQZ8"/>
<feature type="compositionally biased region" description="Gly residues" evidence="1">
    <location>
        <begin position="280"/>
        <end position="290"/>
    </location>
</feature>
<dbReference type="OrthoDB" id="535997at2759"/>
<dbReference type="GeneID" id="5727078"/>
<dbReference type="EMBL" id="CM008978">
    <property type="protein sequence ID" value="PNW70710.1"/>
    <property type="molecule type" value="Genomic_DNA"/>
</dbReference>
<gene>
    <name evidence="2" type="ORF">CHLRE_17g731550v5</name>
</gene>
<dbReference type="OMA" id="ALVVCHI"/>
<dbReference type="KEGG" id="cre:CHLRE_17g731550v5"/>
<name>A0A2K3CQZ8_CHLRE</name>
<evidence type="ECO:0000313" key="2">
    <source>
        <dbReference type="EMBL" id="PNW70710.1"/>
    </source>
</evidence>